<dbReference type="EMBL" id="AWUE01022487">
    <property type="protein sequence ID" value="OMO57804.1"/>
    <property type="molecule type" value="Genomic_DNA"/>
</dbReference>
<accession>A0A1R3GI81</accession>
<comment type="caution">
    <text evidence="2">The sequence shown here is derived from an EMBL/GenBank/DDBJ whole genome shotgun (WGS) entry which is preliminary data.</text>
</comment>
<keyword evidence="1" id="KW-1133">Transmembrane helix</keyword>
<dbReference type="Proteomes" id="UP000187203">
    <property type="component" value="Unassembled WGS sequence"/>
</dbReference>
<protein>
    <submittedName>
        <fullName evidence="2">Uncharacterized protein</fullName>
    </submittedName>
</protein>
<evidence type="ECO:0000313" key="3">
    <source>
        <dbReference type="Proteomes" id="UP000187203"/>
    </source>
</evidence>
<sequence length="76" mass="8424">MTTTRSDSNWMGRWPMANEVDGGLLTQSDRFIPMLCSLAIQSTTSFISHFTRDTLRSANYFIVSLMSSAIGAIFPA</sequence>
<feature type="transmembrane region" description="Helical" evidence="1">
    <location>
        <begin position="57"/>
        <end position="74"/>
    </location>
</feature>
<dbReference type="AlphaFoldDB" id="A0A1R3GI81"/>
<name>A0A1R3GI81_9ROSI</name>
<keyword evidence="3" id="KW-1185">Reference proteome</keyword>
<gene>
    <name evidence="2" type="ORF">COLO4_35055</name>
</gene>
<evidence type="ECO:0000256" key="1">
    <source>
        <dbReference type="SAM" id="Phobius"/>
    </source>
</evidence>
<keyword evidence="1" id="KW-0812">Transmembrane</keyword>
<reference evidence="3" key="1">
    <citation type="submission" date="2013-09" db="EMBL/GenBank/DDBJ databases">
        <title>Corchorus olitorius genome sequencing.</title>
        <authorList>
            <person name="Alam M."/>
            <person name="Haque M.S."/>
            <person name="Islam M.S."/>
            <person name="Emdad E.M."/>
            <person name="Islam M.M."/>
            <person name="Ahmed B."/>
            <person name="Halim A."/>
            <person name="Hossen Q.M.M."/>
            <person name="Hossain M.Z."/>
            <person name="Ahmed R."/>
            <person name="Khan M.M."/>
            <person name="Islam R."/>
            <person name="Rashid M.M."/>
            <person name="Khan S.A."/>
            <person name="Rahman M.S."/>
            <person name="Alam M."/>
            <person name="Yahiya A.S."/>
            <person name="Khan M.S."/>
            <person name="Azam M.S."/>
            <person name="Haque T."/>
            <person name="Lashkar M.Z.H."/>
            <person name="Akhand A.I."/>
            <person name="Morshed G."/>
            <person name="Roy S."/>
            <person name="Uddin K.S."/>
            <person name="Rabeya T."/>
            <person name="Hossain A.S."/>
            <person name="Chowdhury A."/>
            <person name="Snigdha A.R."/>
            <person name="Mortoza M.S."/>
            <person name="Matin S.A."/>
            <person name="Hoque S.M.E."/>
            <person name="Islam M.K."/>
            <person name="Roy D.K."/>
            <person name="Haider R."/>
            <person name="Moosa M.M."/>
            <person name="Elias S.M."/>
            <person name="Hasan A.M."/>
            <person name="Jahan S."/>
            <person name="Shafiuddin M."/>
            <person name="Mahmood N."/>
            <person name="Shommy N.S."/>
        </authorList>
    </citation>
    <scope>NUCLEOTIDE SEQUENCE [LARGE SCALE GENOMIC DNA]</scope>
    <source>
        <strain evidence="3">cv. O-4</strain>
    </source>
</reference>
<proteinExistence type="predicted"/>
<organism evidence="2 3">
    <name type="scientific">Corchorus olitorius</name>
    <dbReference type="NCBI Taxonomy" id="93759"/>
    <lineage>
        <taxon>Eukaryota</taxon>
        <taxon>Viridiplantae</taxon>
        <taxon>Streptophyta</taxon>
        <taxon>Embryophyta</taxon>
        <taxon>Tracheophyta</taxon>
        <taxon>Spermatophyta</taxon>
        <taxon>Magnoliopsida</taxon>
        <taxon>eudicotyledons</taxon>
        <taxon>Gunneridae</taxon>
        <taxon>Pentapetalae</taxon>
        <taxon>rosids</taxon>
        <taxon>malvids</taxon>
        <taxon>Malvales</taxon>
        <taxon>Malvaceae</taxon>
        <taxon>Grewioideae</taxon>
        <taxon>Apeibeae</taxon>
        <taxon>Corchorus</taxon>
    </lineage>
</organism>
<keyword evidence="1" id="KW-0472">Membrane</keyword>
<evidence type="ECO:0000313" key="2">
    <source>
        <dbReference type="EMBL" id="OMO57804.1"/>
    </source>
</evidence>